<dbReference type="GO" id="GO:0003723">
    <property type="term" value="F:RNA binding"/>
    <property type="evidence" value="ECO:0007669"/>
    <property type="project" value="UniProtKB-UniRule"/>
</dbReference>
<dbReference type="SMART" id="SM00360">
    <property type="entry name" value="RRM"/>
    <property type="match status" value="1"/>
</dbReference>
<evidence type="ECO:0000313" key="4">
    <source>
        <dbReference type="EMBL" id="GMJ13314.1"/>
    </source>
</evidence>
<dbReference type="InterPro" id="IPR012677">
    <property type="entry name" value="Nucleotide-bd_a/b_plait_sf"/>
</dbReference>
<dbReference type="EMBL" id="BSYR01000065">
    <property type="protein sequence ID" value="GMJ13314.1"/>
    <property type="molecule type" value="Genomic_DNA"/>
</dbReference>
<sequence>MAEGVRRGSGSSFNGRVEQQSFSTGCWTLFVDNLSRRVHRGALRELFNHHGKVVRVFIPNNNRKSKYRTSTFAFVSVANRTDMEKMIQRMDRTFIDGMMVRVSKAKFPNPRENGNNVRVWSTKDKDKRNSSTPAENLGETGTERKGEKNGKSYKEALLNKPGSAGEDLEKPVMCESDLNVNIGEEEVTWLQHCLVGVLKPIYEIGFVQQALSHEGIEARISRWGVECESYVIQFESKATLEEVWTQKSEAIWFWFDHLAPLCVGGIPLQFYPVLLKGVSLAC</sequence>
<dbReference type="InterPro" id="IPR000504">
    <property type="entry name" value="RRM_dom"/>
</dbReference>
<dbReference type="SUPFAM" id="SSF54928">
    <property type="entry name" value="RNA-binding domain, RBD"/>
    <property type="match status" value="1"/>
</dbReference>
<keyword evidence="5" id="KW-1185">Reference proteome</keyword>
<evidence type="ECO:0000259" key="3">
    <source>
        <dbReference type="PROSITE" id="PS50102"/>
    </source>
</evidence>
<dbReference type="CDD" id="cd00590">
    <property type="entry name" value="RRM_SF"/>
    <property type="match status" value="1"/>
</dbReference>
<evidence type="ECO:0000313" key="5">
    <source>
        <dbReference type="Proteomes" id="UP001165190"/>
    </source>
</evidence>
<gene>
    <name evidence="4" type="ORF">HRI_005000600</name>
</gene>
<proteinExistence type="predicted"/>
<feature type="domain" description="RRM" evidence="3">
    <location>
        <begin position="27"/>
        <end position="107"/>
    </location>
</feature>
<dbReference type="PANTHER" id="PTHR48034">
    <property type="entry name" value="TRANSFORMER-2 SEX-DETERMINING PROTEIN-RELATED"/>
    <property type="match status" value="1"/>
</dbReference>
<dbReference type="Pfam" id="PF00076">
    <property type="entry name" value="RRM_1"/>
    <property type="match status" value="1"/>
</dbReference>
<feature type="region of interest" description="Disordered" evidence="2">
    <location>
        <begin position="106"/>
        <end position="151"/>
    </location>
</feature>
<evidence type="ECO:0000256" key="1">
    <source>
        <dbReference type="PROSITE-ProRule" id="PRU00176"/>
    </source>
</evidence>
<dbReference type="InterPro" id="IPR035979">
    <property type="entry name" value="RBD_domain_sf"/>
</dbReference>
<comment type="caution">
    <text evidence="4">The sequence shown here is derived from an EMBL/GenBank/DDBJ whole genome shotgun (WGS) entry which is preliminary data.</text>
</comment>
<dbReference type="OrthoDB" id="252020at2759"/>
<name>A0A9W7MSG7_HIBTR</name>
<keyword evidence="1" id="KW-0694">RNA-binding</keyword>
<feature type="compositionally biased region" description="Basic and acidic residues" evidence="2">
    <location>
        <begin position="141"/>
        <end position="151"/>
    </location>
</feature>
<organism evidence="4 5">
    <name type="scientific">Hibiscus trionum</name>
    <name type="common">Flower of an hour</name>
    <dbReference type="NCBI Taxonomy" id="183268"/>
    <lineage>
        <taxon>Eukaryota</taxon>
        <taxon>Viridiplantae</taxon>
        <taxon>Streptophyta</taxon>
        <taxon>Embryophyta</taxon>
        <taxon>Tracheophyta</taxon>
        <taxon>Spermatophyta</taxon>
        <taxon>Magnoliopsida</taxon>
        <taxon>eudicotyledons</taxon>
        <taxon>Gunneridae</taxon>
        <taxon>Pentapetalae</taxon>
        <taxon>rosids</taxon>
        <taxon>malvids</taxon>
        <taxon>Malvales</taxon>
        <taxon>Malvaceae</taxon>
        <taxon>Malvoideae</taxon>
        <taxon>Hibiscus</taxon>
    </lineage>
</organism>
<dbReference type="InterPro" id="IPR050441">
    <property type="entry name" value="RBM"/>
</dbReference>
<dbReference type="AlphaFoldDB" id="A0A9W7MSG7"/>
<reference evidence="4" key="1">
    <citation type="submission" date="2023-05" db="EMBL/GenBank/DDBJ databases">
        <title>Genome and transcriptome analyses reveal genes involved in the formation of fine ridges on petal epidermal cells in Hibiscus trionum.</title>
        <authorList>
            <person name="Koshimizu S."/>
            <person name="Masuda S."/>
            <person name="Ishii T."/>
            <person name="Shirasu K."/>
            <person name="Hoshino A."/>
            <person name="Arita M."/>
        </authorList>
    </citation>
    <scope>NUCLEOTIDE SEQUENCE</scope>
    <source>
        <strain evidence="4">Hamamatsu line</strain>
    </source>
</reference>
<dbReference type="Gene3D" id="3.30.70.330">
    <property type="match status" value="1"/>
</dbReference>
<accession>A0A9W7MSG7</accession>
<evidence type="ECO:0000256" key="2">
    <source>
        <dbReference type="SAM" id="MobiDB-lite"/>
    </source>
</evidence>
<dbReference type="Proteomes" id="UP001165190">
    <property type="component" value="Unassembled WGS sequence"/>
</dbReference>
<dbReference type="PROSITE" id="PS50102">
    <property type="entry name" value="RRM"/>
    <property type="match status" value="1"/>
</dbReference>
<protein>
    <recommendedName>
        <fullName evidence="3">RRM domain-containing protein</fullName>
    </recommendedName>
</protein>